<accession>A0A7W4J6C5</accession>
<comment type="similarity">
    <text evidence="1 2">Belongs to the OprB family.</text>
</comment>
<proteinExistence type="inferred from homology"/>
<dbReference type="Pfam" id="PF04966">
    <property type="entry name" value="OprB"/>
    <property type="match status" value="1"/>
</dbReference>
<protein>
    <submittedName>
        <fullName evidence="4">Carbohydrate porin</fullName>
    </submittedName>
</protein>
<evidence type="ECO:0000256" key="2">
    <source>
        <dbReference type="RuleBase" id="RU363072"/>
    </source>
</evidence>
<reference evidence="4 5" key="1">
    <citation type="submission" date="2020-04" db="EMBL/GenBank/DDBJ databases">
        <title>Description of novel Gluconacetobacter.</title>
        <authorList>
            <person name="Sombolestani A."/>
        </authorList>
    </citation>
    <scope>NUCLEOTIDE SEQUENCE [LARGE SCALE GENOMIC DNA]</scope>
    <source>
        <strain evidence="4 5">LMG 21312</strain>
    </source>
</reference>
<dbReference type="AlphaFoldDB" id="A0A7W4J6C5"/>
<evidence type="ECO:0000313" key="4">
    <source>
        <dbReference type="EMBL" id="MBB2175446.1"/>
    </source>
</evidence>
<name>A0A7W4J6C5_9PROT</name>
<organism evidence="4 5">
    <name type="scientific">Gluconacetobacter johannae</name>
    <dbReference type="NCBI Taxonomy" id="112140"/>
    <lineage>
        <taxon>Bacteria</taxon>
        <taxon>Pseudomonadati</taxon>
        <taxon>Pseudomonadota</taxon>
        <taxon>Alphaproteobacteria</taxon>
        <taxon>Acetobacterales</taxon>
        <taxon>Acetobacteraceae</taxon>
        <taxon>Gluconacetobacter</taxon>
    </lineage>
</organism>
<dbReference type="PANTHER" id="PTHR37944:SF1">
    <property type="entry name" value="PORIN B"/>
    <property type="match status" value="1"/>
</dbReference>
<evidence type="ECO:0000313" key="5">
    <source>
        <dbReference type="Proteomes" id="UP000561066"/>
    </source>
</evidence>
<dbReference type="PANTHER" id="PTHR37944">
    <property type="entry name" value="PORIN B"/>
    <property type="match status" value="1"/>
</dbReference>
<dbReference type="InterPro" id="IPR052932">
    <property type="entry name" value="OprB_Porin"/>
</dbReference>
<gene>
    <name evidence="4" type="ORF">HLH21_05820</name>
</gene>
<comment type="caution">
    <text evidence="4">The sequence shown here is derived from an EMBL/GenBank/DDBJ whole genome shotgun (WGS) entry which is preliminary data.</text>
</comment>
<sequence>MATDPTAASNPTSPDRTALPPAPESQLHIHRAHGASYVAPHVTYRPGPPSAVPPLPQPESVFTDPGGMTSWLTNRGISFHFDNTNEFAGAITPPTRGPRYGNYRQGSSNAGQYSVNLNINWEQLAGVRGFSTHVITVGRYGTTANRMFGDWLAHSSEIYGGGGNVAVHFVSAYGEETILGGRLDFAGGRMSQLSDFAASPLFCQFMNNSMCGRPKGASDSTFYSSYPASTWAFRIKGRPRPDMYIQTGVYFAENGIYMNIQHRTGFKLNGANIVGYVVPVELQWEPKFGAHGNLPGHYKFGFTYEDVSRPDNYYNVNGRPFALAGGSAMMNPHSWQTYMMTDQKLIHYKGSSPAAGLTFLAGFIYNDPRTAIRDFEVYGALENRGFWPARPMDSIGLAFTYTSIAPGTRNTEALLMAQNRTGLPNHATGVQTNAEIIEFNYAIHVMRGVTFAPDFQYYFNPNGQHALRDAAMLGFKTYVSIF</sequence>
<dbReference type="EMBL" id="JABEQH010000006">
    <property type="protein sequence ID" value="MBB2175446.1"/>
    <property type="molecule type" value="Genomic_DNA"/>
</dbReference>
<dbReference type="Proteomes" id="UP000561066">
    <property type="component" value="Unassembled WGS sequence"/>
</dbReference>
<dbReference type="GO" id="GO:0015288">
    <property type="term" value="F:porin activity"/>
    <property type="evidence" value="ECO:0007669"/>
    <property type="project" value="InterPro"/>
</dbReference>
<dbReference type="GO" id="GO:0008643">
    <property type="term" value="P:carbohydrate transport"/>
    <property type="evidence" value="ECO:0007669"/>
    <property type="project" value="InterPro"/>
</dbReference>
<dbReference type="InterPro" id="IPR007049">
    <property type="entry name" value="Carb-sel_porin_OprB"/>
</dbReference>
<dbReference type="Gene3D" id="2.40.160.180">
    <property type="entry name" value="Carbohydrate-selective porin OprB"/>
    <property type="match status" value="1"/>
</dbReference>
<dbReference type="RefSeq" id="WP_182942225.1">
    <property type="nucleotide sequence ID" value="NZ_JABEQH010000006.1"/>
</dbReference>
<feature type="region of interest" description="Disordered" evidence="3">
    <location>
        <begin position="1"/>
        <end position="25"/>
    </location>
</feature>
<keyword evidence="5" id="KW-1185">Reference proteome</keyword>
<dbReference type="GO" id="GO:0016020">
    <property type="term" value="C:membrane"/>
    <property type="evidence" value="ECO:0007669"/>
    <property type="project" value="InterPro"/>
</dbReference>
<feature type="compositionally biased region" description="Polar residues" evidence="3">
    <location>
        <begin position="1"/>
        <end position="15"/>
    </location>
</feature>
<dbReference type="InterPro" id="IPR038673">
    <property type="entry name" value="OprB_sf"/>
</dbReference>
<evidence type="ECO:0000256" key="1">
    <source>
        <dbReference type="ARBA" id="ARBA00008769"/>
    </source>
</evidence>
<evidence type="ECO:0000256" key="3">
    <source>
        <dbReference type="SAM" id="MobiDB-lite"/>
    </source>
</evidence>